<dbReference type="EMBL" id="LJIJ01000291">
    <property type="protein sequence ID" value="ODM99244.1"/>
    <property type="molecule type" value="Genomic_DNA"/>
</dbReference>
<feature type="domain" description="ThuA-like" evidence="2">
    <location>
        <begin position="45"/>
        <end position="237"/>
    </location>
</feature>
<protein>
    <recommendedName>
        <fullName evidence="2">ThuA-like domain-containing protein</fullName>
    </recommendedName>
</protein>
<dbReference type="SUPFAM" id="SSF52317">
    <property type="entry name" value="Class I glutamine amidotransferase-like"/>
    <property type="match status" value="1"/>
</dbReference>
<comment type="caution">
    <text evidence="3">The sequence shown here is derived from an EMBL/GenBank/DDBJ whole genome shotgun (WGS) entry which is preliminary data.</text>
</comment>
<dbReference type="InterPro" id="IPR029062">
    <property type="entry name" value="Class_I_gatase-like"/>
</dbReference>
<evidence type="ECO:0000259" key="2">
    <source>
        <dbReference type="Pfam" id="PF06283"/>
    </source>
</evidence>
<sequence>MKTVLVALILGIFAQQHGADGFRVLAFYHGTWDLAHISFVGDCQRYFPSIQDQNGFTYESTTDWSRINDNNLRNYDVIMFLDDLPADSNQRAAFQRYMEGGGGFIGYHVSAFTQSANEWSWYHNTFLGSGDYLGNTWRPTSAVLKNEVPSHPVLARLPDKFSTQPNEWYKWTKDLTQNSNIQILLSIHPDSFPLGTGPNPWEIWYDGYYPVVWTNKNYNMLYVNMGHNDIKYEDQNQELSHTFDNEVQNRIIIDGLKWLASRRSNWNKQPENPLFKALSK</sequence>
<name>A0A1D2N2G3_ORCCI</name>
<dbReference type="AlphaFoldDB" id="A0A1D2N2G3"/>
<accession>A0A1D2N2G3</accession>
<evidence type="ECO:0000256" key="1">
    <source>
        <dbReference type="SAM" id="SignalP"/>
    </source>
</evidence>
<dbReference type="Pfam" id="PF06283">
    <property type="entry name" value="ThuA"/>
    <property type="match status" value="1"/>
</dbReference>
<keyword evidence="4" id="KW-1185">Reference proteome</keyword>
<dbReference type="PANTHER" id="PTHR40469:SF2">
    <property type="entry name" value="GALACTOSE-BINDING DOMAIN-LIKE SUPERFAMILY PROTEIN"/>
    <property type="match status" value="1"/>
</dbReference>
<feature type="chain" id="PRO_5008904933" description="ThuA-like domain-containing protein" evidence="1">
    <location>
        <begin position="22"/>
        <end position="280"/>
    </location>
</feature>
<organism evidence="3 4">
    <name type="scientific">Orchesella cincta</name>
    <name type="common">Springtail</name>
    <name type="synonym">Podura cincta</name>
    <dbReference type="NCBI Taxonomy" id="48709"/>
    <lineage>
        <taxon>Eukaryota</taxon>
        <taxon>Metazoa</taxon>
        <taxon>Ecdysozoa</taxon>
        <taxon>Arthropoda</taxon>
        <taxon>Hexapoda</taxon>
        <taxon>Collembola</taxon>
        <taxon>Entomobryomorpha</taxon>
        <taxon>Entomobryoidea</taxon>
        <taxon>Orchesellidae</taxon>
        <taxon>Orchesellinae</taxon>
        <taxon>Orchesella</taxon>
    </lineage>
</organism>
<gene>
    <name evidence="3" type="ORF">Ocin01_07437</name>
</gene>
<evidence type="ECO:0000313" key="4">
    <source>
        <dbReference type="Proteomes" id="UP000094527"/>
    </source>
</evidence>
<proteinExistence type="predicted"/>
<reference evidence="3 4" key="1">
    <citation type="journal article" date="2016" name="Genome Biol. Evol.">
        <title>Gene Family Evolution Reflects Adaptation to Soil Environmental Stressors in the Genome of the Collembolan Orchesella cincta.</title>
        <authorList>
            <person name="Faddeeva-Vakhrusheva A."/>
            <person name="Derks M.F."/>
            <person name="Anvar S.Y."/>
            <person name="Agamennone V."/>
            <person name="Suring W."/>
            <person name="Smit S."/>
            <person name="van Straalen N.M."/>
            <person name="Roelofs D."/>
        </authorList>
    </citation>
    <scope>NUCLEOTIDE SEQUENCE [LARGE SCALE GENOMIC DNA]</scope>
    <source>
        <tissue evidence="3">Mixed pool</tissue>
    </source>
</reference>
<dbReference type="InterPro" id="IPR029010">
    <property type="entry name" value="ThuA-like"/>
</dbReference>
<dbReference type="Gene3D" id="3.40.50.880">
    <property type="match status" value="1"/>
</dbReference>
<dbReference type="Proteomes" id="UP000094527">
    <property type="component" value="Unassembled WGS sequence"/>
</dbReference>
<feature type="signal peptide" evidence="1">
    <location>
        <begin position="1"/>
        <end position="21"/>
    </location>
</feature>
<evidence type="ECO:0000313" key="3">
    <source>
        <dbReference type="EMBL" id="ODM99244.1"/>
    </source>
</evidence>
<dbReference type="PANTHER" id="PTHR40469">
    <property type="entry name" value="SECRETED GLYCOSYL HYDROLASE"/>
    <property type="match status" value="1"/>
</dbReference>
<dbReference type="OrthoDB" id="3482285at2759"/>
<dbReference type="OMA" id="GYYPVVW"/>
<keyword evidence="1" id="KW-0732">Signal</keyword>